<dbReference type="AlphaFoldDB" id="A0A854QPM6"/>
<proteinExistence type="predicted"/>
<dbReference type="EMBL" id="AMKT01000025">
    <property type="protein sequence ID" value="OXG26091.1"/>
    <property type="molecule type" value="Genomic_DNA"/>
</dbReference>
<protein>
    <submittedName>
        <fullName evidence="2">Uncharacterized protein</fullName>
    </submittedName>
</protein>
<organism evidence="2 3">
    <name type="scientific">Cryptococcus neoformans Tu259-1</name>
    <dbReference type="NCBI Taxonomy" id="1230072"/>
    <lineage>
        <taxon>Eukaryota</taxon>
        <taxon>Fungi</taxon>
        <taxon>Dikarya</taxon>
        <taxon>Basidiomycota</taxon>
        <taxon>Agaricomycotina</taxon>
        <taxon>Tremellomycetes</taxon>
        <taxon>Tremellales</taxon>
        <taxon>Cryptococcaceae</taxon>
        <taxon>Cryptococcus</taxon>
        <taxon>Cryptococcus neoformans species complex</taxon>
    </lineage>
</organism>
<dbReference type="Proteomes" id="UP000199727">
    <property type="component" value="Unassembled WGS sequence"/>
</dbReference>
<name>A0A854QPM6_CRYNE</name>
<dbReference type="OrthoDB" id="2578399at2759"/>
<reference evidence="2 3" key="1">
    <citation type="submission" date="2017-06" db="EMBL/GenBank/DDBJ databases">
        <title>Global population genomics of the pathogenic fungus Cryptococcus neoformans var. grubii.</title>
        <authorList>
            <person name="Cuomo C."/>
            <person name="Litvintseva A."/>
            <person name="Chen Y."/>
            <person name="Young S."/>
            <person name="Zeng Q."/>
            <person name="Chapman S."/>
            <person name="Gujja S."/>
            <person name="Saif S."/>
            <person name="Birren B."/>
        </authorList>
    </citation>
    <scope>NUCLEOTIDE SEQUENCE [LARGE SCALE GENOMIC DNA]</scope>
    <source>
        <strain evidence="2 3">Tu259-1</strain>
    </source>
</reference>
<feature type="region of interest" description="Disordered" evidence="1">
    <location>
        <begin position="51"/>
        <end position="86"/>
    </location>
</feature>
<evidence type="ECO:0000313" key="2">
    <source>
        <dbReference type="EMBL" id="OXG26091.1"/>
    </source>
</evidence>
<comment type="caution">
    <text evidence="2">The sequence shown here is derived from an EMBL/GenBank/DDBJ whole genome shotgun (WGS) entry which is preliminary data.</text>
</comment>
<gene>
    <name evidence="2" type="ORF">C361_01447</name>
</gene>
<evidence type="ECO:0000313" key="3">
    <source>
        <dbReference type="Proteomes" id="UP000199727"/>
    </source>
</evidence>
<evidence type="ECO:0000256" key="1">
    <source>
        <dbReference type="SAM" id="MobiDB-lite"/>
    </source>
</evidence>
<sequence length="319" mass="34820">MCIMSSRVLRGRQSALILIFGDSTQCVPPPLPSEILSDGSVSDDISILRFSTPAGRSTSSPGDAYPSPLSGQETSQGGLAREPLDIDDAQGYDDLPAIMMDESLLEAGFEGDGYGGVIRDSLGHQLSKWPTKVPESLIPPYSCRQPNPYQDEPIFRPGSAARSMPLLVTVLAVFSIFPTAFAGLPQRLGDLAKAVIQRCAGGYSTSAISRRASVEKTYRILNLPVETSSSRLRKNAKTLYGRKVYVRIGTISCHWLASVAVIRCVHFRRKDSPCLKTINRTIHQHLNQAKGAVVKIELLTLSGQRRNDLRIRGTSTDYD</sequence>
<accession>A0A854QPM6</accession>